<evidence type="ECO:0000313" key="4">
    <source>
        <dbReference type="Proteomes" id="UP000183642"/>
    </source>
</evidence>
<feature type="domain" description="DUF222" evidence="2">
    <location>
        <begin position="89"/>
        <end position="291"/>
    </location>
</feature>
<feature type="compositionally biased region" description="Acidic residues" evidence="1">
    <location>
        <begin position="335"/>
        <end position="351"/>
    </location>
</feature>
<evidence type="ECO:0000256" key="1">
    <source>
        <dbReference type="SAM" id="MobiDB-lite"/>
    </source>
</evidence>
<dbReference type="EMBL" id="FOWE01000003">
    <property type="protein sequence ID" value="SFO14047.1"/>
    <property type="molecule type" value="Genomic_DNA"/>
</dbReference>
<feature type="region of interest" description="Disordered" evidence="1">
    <location>
        <begin position="330"/>
        <end position="401"/>
    </location>
</feature>
<reference evidence="4" key="1">
    <citation type="submission" date="2016-10" db="EMBL/GenBank/DDBJ databases">
        <authorList>
            <person name="Varghese N."/>
            <person name="Submissions S."/>
        </authorList>
    </citation>
    <scope>NUCLEOTIDE SEQUENCE [LARGE SCALE GENOMIC DNA]</scope>
    <source>
        <strain evidence="4">DSM 43161</strain>
    </source>
</reference>
<dbReference type="AlphaFoldDB" id="A0A1I5ERD6"/>
<gene>
    <name evidence="3" type="ORF">SAMN05660359_01700</name>
</gene>
<feature type="compositionally biased region" description="Pro residues" evidence="1">
    <location>
        <begin position="439"/>
        <end position="448"/>
    </location>
</feature>
<evidence type="ECO:0000259" key="2">
    <source>
        <dbReference type="Pfam" id="PF02720"/>
    </source>
</evidence>
<sequence length="538" mass="55371">MPAAASVQLSGLRRDQLERMIERVGDVLTAAAAPPVGLSCGPLGAVQAADREIGRQTALRARAVAEFAASRPASVDRPPGSAGAMSAERWAGRAEVLRPVSEWATQELAIALSLTGEAAQSLLERSLILVHRLPATLEALEAGVLHPGHLWPLLDKVAPIADDAVRAALERDLLAWAGRRGTVCTPAQLGDKARREVLKRAARSAADDLARAVRQRGVSGRPDRVDGMGTVSALLTTPEAAALMAALGACADALPEDGRTRGQKMADCLLDLVLRPTESGLPPVQVTLDVVAPLGALLGGDQPCEIDGQVVPAEMVRALLAALTGHPLVTTTDTGQDDSAQDDSAQDDSAQDDSAATDTTPADTAQDDSTPADSAPADAAQADAEAPDPALVDPARATGPALGEDEDFALWAEQLEDRILAGDFDAEPPPDAPDEDHPPPVIDSPAAPDPTVPDGWWARADAAVDDASAAVLTAQQALGHASRLVATARRADTTDETTWATGPAGRVTAAPDTLTQLHAATGRARDTLTALLGATAGG</sequence>
<organism evidence="3 4">
    <name type="scientific">Geodermatophilus obscurus</name>
    <dbReference type="NCBI Taxonomy" id="1861"/>
    <lineage>
        <taxon>Bacteria</taxon>
        <taxon>Bacillati</taxon>
        <taxon>Actinomycetota</taxon>
        <taxon>Actinomycetes</taxon>
        <taxon>Geodermatophilales</taxon>
        <taxon>Geodermatophilaceae</taxon>
        <taxon>Geodermatophilus</taxon>
    </lineage>
</organism>
<dbReference type="Proteomes" id="UP000183642">
    <property type="component" value="Unassembled WGS sequence"/>
</dbReference>
<dbReference type="InterPro" id="IPR003870">
    <property type="entry name" value="DUF222"/>
</dbReference>
<keyword evidence="4" id="KW-1185">Reference proteome</keyword>
<dbReference type="Pfam" id="PF02720">
    <property type="entry name" value="DUF222"/>
    <property type="match status" value="1"/>
</dbReference>
<accession>A0A1I5ERD6</accession>
<feature type="region of interest" description="Disordered" evidence="1">
    <location>
        <begin position="423"/>
        <end position="448"/>
    </location>
</feature>
<protein>
    <recommendedName>
        <fullName evidence="2">DUF222 domain-containing protein</fullName>
    </recommendedName>
</protein>
<feature type="compositionally biased region" description="Low complexity" evidence="1">
    <location>
        <begin position="352"/>
        <end position="390"/>
    </location>
</feature>
<evidence type="ECO:0000313" key="3">
    <source>
        <dbReference type="EMBL" id="SFO14047.1"/>
    </source>
</evidence>
<name>A0A1I5ERD6_9ACTN</name>
<feature type="non-terminal residue" evidence="3">
    <location>
        <position position="538"/>
    </location>
</feature>
<feature type="compositionally biased region" description="Acidic residues" evidence="1">
    <location>
        <begin position="424"/>
        <end position="434"/>
    </location>
</feature>
<proteinExistence type="predicted"/>